<dbReference type="PANTHER" id="PTHR43014">
    <property type="entry name" value="MERCURIC REDUCTASE"/>
    <property type="match status" value="1"/>
</dbReference>
<evidence type="ECO:0000256" key="3">
    <source>
        <dbReference type="ARBA" id="ARBA00022827"/>
    </source>
</evidence>
<dbReference type="PRINTS" id="PR00411">
    <property type="entry name" value="PNDRDTASEI"/>
</dbReference>
<keyword evidence="5" id="KW-0520">NAD</keyword>
<evidence type="ECO:0000259" key="8">
    <source>
        <dbReference type="Pfam" id="PF07992"/>
    </source>
</evidence>
<dbReference type="OrthoDB" id="361797at2759"/>
<evidence type="ECO:0000256" key="1">
    <source>
        <dbReference type="ARBA" id="ARBA00007532"/>
    </source>
</evidence>
<evidence type="ECO:0000256" key="6">
    <source>
        <dbReference type="PIRSR" id="PIRSR000350-4"/>
    </source>
</evidence>
<comment type="cofactor">
    <cofactor evidence="5">
        <name>FAD</name>
        <dbReference type="ChEBI" id="CHEBI:57692"/>
    </cofactor>
    <text evidence="5">Binds 1 FAD per subunit.</text>
</comment>
<dbReference type="PANTHER" id="PTHR43014:SF2">
    <property type="entry name" value="MERCURIC REDUCTASE"/>
    <property type="match status" value="1"/>
</dbReference>
<dbReference type="GO" id="GO:0003955">
    <property type="term" value="F:NAD(P)H dehydrogenase (quinone) activity"/>
    <property type="evidence" value="ECO:0007669"/>
    <property type="project" value="TreeGrafter"/>
</dbReference>
<dbReference type="InterPro" id="IPR023753">
    <property type="entry name" value="FAD/NAD-binding_dom"/>
</dbReference>
<dbReference type="SUPFAM" id="SSF55424">
    <property type="entry name" value="FAD/NAD-linked reductases, dimerisation (C-terminal) domain"/>
    <property type="match status" value="1"/>
</dbReference>
<reference evidence="9 10" key="1">
    <citation type="submission" date="2018-11" db="EMBL/GenBank/DDBJ databases">
        <title>Genome sequence of Saitozyma podzolica DSM 27192.</title>
        <authorList>
            <person name="Aliyu H."/>
            <person name="Gorte O."/>
            <person name="Ochsenreither K."/>
        </authorList>
    </citation>
    <scope>NUCLEOTIDE SEQUENCE [LARGE SCALE GENOMIC DNA]</scope>
    <source>
        <strain evidence="9 10">DSM 27192</strain>
    </source>
</reference>
<dbReference type="EMBL" id="RSCD01000013">
    <property type="protein sequence ID" value="RSH89661.1"/>
    <property type="molecule type" value="Genomic_DNA"/>
</dbReference>
<dbReference type="AlphaFoldDB" id="A0A427YER7"/>
<keyword evidence="5" id="KW-0547">Nucleotide-binding</keyword>
<feature type="binding site" evidence="5">
    <location>
        <position position="323"/>
    </location>
    <ligand>
        <name>FAD</name>
        <dbReference type="ChEBI" id="CHEBI:57692"/>
    </ligand>
</feature>
<proteinExistence type="inferred from homology"/>
<evidence type="ECO:0000256" key="5">
    <source>
        <dbReference type="PIRSR" id="PIRSR000350-3"/>
    </source>
</evidence>
<keyword evidence="3 5" id="KW-0274">FAD</keyword>
<dbReference type="Gene3D" id="3.50.50.60">
    <property type="entry name" value="FAD/NAD(P)-binding domain"/>
    <property type="match status" value="2"/>
</dbReference>
<feature type="binding site" evidence="5">
    <location>
        <begin position="186"/>
        <end position="193"/>
    </location>
    <ligand>
        <name>NAD(+)</name>
        <dbReference type="ChEBI" id="CHEBI:57540"/>
    </ligand>
</feature>
<name>A0A427YER7_9TREE</name>
<dbReference type="GO" id="GO:0050660">
    <property type="term" value="F:flavin adenine dinucleotide binding"/>
    <property type="evidence" value="ECO:0007669"/>
    <property type="project" value="TreeGrafter"/>
</dbReference>
<comment type="caution">
    <text evidence="9">The sequence shown here is derived from an EMBL/GenBank/DDBJ whole genome shotgun (WGS) entry which is preliminary data.</text>
</comment>
<sequence>MSTSTHYAALVIGSGQGGTPLATAFAKAGHKTALVEATHVGGCCINEGCTPTKTMIASGRVAYLTRRAADFGVHARDIKVDMEKVRQRKRDIVESFRSGSERRLKDGGVTLIRGTASFVDGKTVRVRGTDGDKTISADRIVINTGARPVVPRLEGLDTATFPEGTVLDSTTIQELGVVPNHLVVIGGGYIGVEFGQLFRRLGARVTILQRNSQLLPREDSDVAAALFKILKEDGITVHFNATPTRITTSAAPHSMHPVTLTVKFHDGAEIELQSSHVLFAAGRTPNTDTLNPGAAGVSLGPGGYVKVDEQLRTTNPRIWSIGDVKGGPAFTHVSYDDFRIVQRNLISETGSTSAATITDRDLLTTYVVYTDPQLGHIGLHLHEAQARFRGVALQVATMPMNYVARALETDETRGLMKAVVNKESKKILGFTCLGLEGGEIMSVVQMTMIGGLPYTALQNAMFSHPTLAESLNNLWGFLKDV</sequence>
<feature type="domain" description="FAD/NAD(P)-binding" evidence="8">
    <location>
        <begin position="10"/>
        <end position="335"/>
    </location>
</feature>
<accession>A0A427YER7</accession>
<evidence type="ECO:0000313" key="9">
    <source>
        <dbReference type="EMBL" id="RSH89661.1"/>
    </source>
</evidence>
<evidence type="ECO:0000256" key="4">
    <source>
        <dbReference type="PIRSR" id="PIRSR000350-2"/>
    </source>
</evidence>
<dbReference type="InterPro" id="IPR036188">
    <property type="entry name" value="FAD/NAD-bd_sf"/>
</dbReference>
<dbReference type="InterPro" id="IPR001100">
    <property type="entry name" value="Pyr_nuc-diS_OxRdtase"/>
</dbReference>
<feature type="domain" description="Pyridine nucleotide-disulphide oxidoreductase dimerisation" evidence="7">
    <location>
        <begin position="366"/>
        <end position="472"/>
    </location>
</feature>
<evidence type="ECO:0000259" key="7">
    <source>
        <dbReference type="Pfam" id="PF02852"/>
    </source>
</evidence>
<dbReference type="SUPFAM" id="SSF51905">
    <property type="entry name" value="FAD/NAD(P)-binding domain"/>
    <property type="match status" value="1"/>
</dbReference>
<dbReference type="InterPro" id="IPR016156">
    <property type="entry name" value="FAD/NAD-linked_Rdtase_dimer_sf"/>
</dbReference>
<evidence type="ECO:0008006" key="11">
    <source>
        <dbReference type="Google" id="ProtNLM"/>
    </source>
</evidence>
<dbReference type="Proteomes" id="UP000279259">
    <property type="component" value="Unassembled WGS sequence"/>
</dbReference>
<protein>
    <recommendedName>
        <fullName evidence="11">Mercuric reductase</fullName>
    </recommendedName>
</protein>
<comment type="similarity">
    <text evidence="1">Belongs to the class-I pyridine nucleotide-disulfide oxidoreductase family.</text>
</comment>
<feature type="binding site" evidence="5">
    <location>
        <position position="53"/>
    </location>
    <ligand>
        <name>FAD</name>
        <dbReference type="ChEBI" id="CHEBI:57692"/>
    </ligand>
</feature>
<organism evidence="9 10">
    <name type="scientific">Saitozyma podzolica</name>
    <dbReference type="NCBI Taxonomy" id="1890683"/>
    <lineage>
        <taxon>Eukaryota</taxon>
        <taxon>Fungi</taxon>
        <taxon>Dikarya</taxon>
        <taxon>Basidiomycota</taxon>
        <taxon>Agaricomycotina</taxon>
        <taxon>Tremellomycetes</taxon>
        <taxon>Tremellales</taxon>
        <taxon>Trimorphomycetaceae</taxon>
        <taxon>Saitozyma</taxon>
    </lineage>
</organism>
<dbReference type="Pfam" id="PF02852">
    <property type="entry name" value="Pyr_redox_dim"/>
    <property type="match status" value="1"/>
</dbReference>
<dbReference type="Gene3D" id="3.30.390.30">
    <property type="match status" value="1"/>
</dbReference>
<dbReference type="PRINTS" id="PR00368">
    <property type="entry name" value="FADPNR"/>
</dbReference>
<feature type="disulfide bond" description="Redox-active" evidence="6">
    <location>
        <begin position="44"/>
        <end position="49"/>
    </location>
</feature>
<dbReference type="STRING" id="1890683.A0A427YER7"/>
<evidence type="ECO:0000256" key="2">
    <source>
        <dbReference type="ARBA" id="ARBA00022630"/>
    </source>
</evidence>
<feature type="binding site" evidence="5">
    <location>
        <position position="282"/>
    </location>
    <ligand>
        <name>NAD(+)</name>
        <dbReference type="ChEBI" id="CHEBI:57540"/>
    </ligand>
</feature>
<gene>
    <name evidence="9" type="ORF">EHS25_002212</name>
</gene>
<evidence type="ECO:0000313" key="10">
    <source>
        <dbReference type="Proteomes" id="UP000279259"/>
    </source>
</evidence>
<keyword evidence="2" id="KW-0285">Flavoprotein</keyword>
<feature type="active site" description="Proton acceptor" evidence="4">
    <location>
        <position position="464"/>
    </location>
</feature>
<keyword evidence="10" id="KW-1185">Reference proteome</keyword>
<dbReference type="InterPro" id="IPR004099">
    <property type="entry name" value="Pyr_nucl-diS_OxRdtase_dimer"/>
</dbReference>
<dbReference type="Pfam" id="PF07992">
    <property type="entry name" value="Pyr_redox_2"/>
    <property type="match status" value="1"/>
</dbReference>
<dbReference type="PIRSF" id="PIRSF000350">
    <property type="entry name" value="Mercury_reductase_MerA"/>
    <property type="match status" value="1"/>
</dbReference>